<protein>
    <recommendedName>
        <fullName evidence="1">Ceramide kinase C-terminal domain-containing protein</fullName>
    </recommendedName>
</protein>
<name>A0ABN9L0G2_9NEOB</name>
<sequence length="161" mass="18310">MLESESKDQWQHIHGQLLNVSIMAIPCLCSMAPRGLAPNTRLNDGTMALIIVRDTSRPEFVKHLKRYTTLQNQFDFPFVETHLVKEVKLCLQDISHCDNDPYKHNREASTGLSEDGHPWNIDGDLMEASSEVHVRLHPELLNLYGSNIEELDEGKVKCSCL</sequence>
<dbReference type="EMBL" id="CAUEEQ010006468">
    <property type="protein sequence ID" value="CAJ0930100.1"/>
    <property type="molecule type" value="Genomic_DNA"/>
</dbReference>
<evidence type="ECO:0000259" key="1">
    <source>
        <dbReference type="Pfam" id="PF19280"/>
    </source>
</evidence>
<gene>
    <name evidence="2" type="ORF">RIMI_LOCUS4113249</name>
</gene>
<organism evidence="2 3">
    <name type="scientific">Ranitomeya imitator</name>
    <name type="common">mimic poison frog</name>
    <dbReference type="NCBI Taxonomy" id="111125"/>
    <lineage>
        <taxon>Eukaryota</taxon>
        <taxon>Metazoa</taxon>
        <taxon>Chordata</taxon>
        <taxon>Craniata</taxon>
        <taxon>Vertebrata</taxon>
        <taxon>Euteleostomi</taxon>
        <taxon>Amphibia</taxon>
        <taxon>Batrachia</taxon>
        <taxon>Anura</taxon>
        <taxon>Neobatrachia</taxon>
        <taxon>Hyloidea</taxon>
        <taxon>Dendrobatidae</taxon>
        <taxon>Dendrobatinae</taxon>
        <taxon>Ranitomeya</taxon>
    </lineage>
</organism>
<evidence type="ECO:0000313" key="2">
    <source>
        <dbReference type="EMBL" id="CAJ0930100.1"/>
    </source>
</evidence>
<dbReference type="InterPro" id="IPR045363">
    <property type="entry name" value="CERK_C"/>
</dbReference>
<evidence type="ECO:0000313" key="3">
    <source>
        <dbReference type="Proteomes" id="UP001176940"/>
    </source>
</evidence>
<dbReference type="InterPro" id="IPR050187">
    <property type="entry name" value="Lipid_Phosphate_FormReg"/>
</dbReference>
<dbReference type="Proteomes" id="UP001176940">
    <property type="component" value="Unassembled WGS sequence"/>
</dbReference>
<dbReference type="InterPro" id="IPR016064">
    <property type="entry name" value="NAD/diacylglycerol_kinase_sf"/>
</dbReference>
<dbReference type="PANTHER" id="PTHR12358">
    <property type="entry name" value="SPHINGOSINE KINASE"/>
    <property type="match status" value="1"/>
</dbReference>
<keyword evidence="3" id="KW-1185">Reference proteome</keyword>
<dbReference type="SUPFAM" id="SSF111331">
    <property type="entry name" value="NAD kinase/diacylglycerol kinase-like"/>
    <property type="match status" value="1"/>
</dbReference>
<dbReference type="Gene3D" id="2.60.200.40">
    <property type="match status" value="1"/>
</dbReference>
<accession>A0ABN9L0G2</accession>
<reference evidence="2" key="1">
    <citation type="submission" date="2023-07" db="EMBL/GenBank/DDBJ databases">
        <authorList>
            <person name="Stuckert A."/>
        </authorList>
    </citation>
    <scope>NUCLEOTIDE SEQUENCE</scope>
</reference>
<dbReference type="PANTHER" id="PTHR12358:SF26">
    <property type="entry name" value="CERAMIDE KINASE-LIKE PROTEIN"/>
    <property type="match status" value="1"/>
</dbReference>
<comment type="caution">
    <text evidence="2">The sequence shown here is derived from an EMBL/GenBank/DDBJ whole genome shotgun (WGS) entry which is preliminary data.</text>
</comment>
<proteinExistence type="predicted"/>
<dbReference type="Pfam" id="PF19280">
    <property type="entry name" value="CERK_C"/>
    <property type="match status" value="1"/>
</dbReference>
<feature type="domain" description="Ceramide kinase C-terminal" evidence="1">
    <location>
        <begin position="3"/>
        <end position="161"/>
    </location>
</feature>